<evidence type="ECO:0000313" key="2">
    <source>
        <dbReference type="Proteomes" id="UP000438429"/>
    </source>
</evidence>
<name>A0A6A4T273_SCOMX</name>
<dbReference type="AlphaFoldDB" id="A0A6A4T273"/>
<reference evidence="1 2" key="1">
    <citation type="submission" date="2019-06" db="EMBL/GenBank/DDBJ databases">
        <title>Draft genomes of female and male turbot (Scophthalmus maximus).</title>
        <authorList>
            <person name="Xu H."/>
            <person name="Xu X.-W."/>
            <person name="Shao C."/>
            <person name="Chen S."/>
        </authorList>
    </citation>
    <scope>NUCLEOTIDE SEQUENCE [LARGE SCALE GENOMIC DNA]</scope>
    <source>
        <strain evidence="1">Ysfricsl-2016a</strain>
        <tissue evidence="1">Blood</tissue>
    </source>
</reference>
<evidence type="ECO:0000313" key="1">
    <source>
        <dbReference type="EMBL" id="KAF0038428.1"/>
    </source>
</evidence>
<dbReference type="Proteomes" id="UP000438429">
    <property type="component" value="Unassembled WGS sequence"/>
</dbReference>
<sequence length="148" mass="15963">MTNGTQTKSESTSTAPVLQFSQGKLTKLILNNSAKLGSVSSAINIMPTICACSKYFSVNVGIESVNDPHHNSSSSLALHCNTFSSDANKAYISIPTIATTVAVNTVVLAEGHFETLTSIAEDQIITPELQPCRCNHVCFYILYCKFVR</sequence>
<proteinExistence type="predicted"/>
<accession>A0A6A4T273</accession>
<comment type="caution">
    <text evidence="1">The sequence shown here is derived from an EMBL/GenBank/DDBJ whole genome shotgun (WGS) entry which is preliminary data.</text>
</comment>
<gene>
    <name evidence="1" type="ORF">F2P81_008912</name>
</gene>
<organism evidence="1 2">
    <name type="scientific">Scophthalmus maximus</name>
    <name type="common">Turbot</name>
    <name type="synonym">Psetta maxima</name>
    <dbReference type="NCBI Taxonomy" id="52904"/>
    <lineage>
        <taxon>Eukaryota</taxon>
        <taxon>Metazoa</taxon>
        <taxon>Chordata</taxon>
        <taxon>Craniata</taxon>
        <taxon>Vertebrata</taxon>
        <taxon>Euteleostomi</taxon>
        <taxon>Actinopterygii</taxon>
        <taxon>Neopterygii</taxon>
        <taxon>Teleostei</taxon>
        <taxon>Neoteleostei</taxon>
        <taxon>Acanthomorphata</taxon>
        <taxon>Carangaria</taxon>
        <taxon>Pleuronectiformes</taxon>
        <taxon>Pleuronectoidei</taxon>
        <taxon>Scophthalmidae</taxon>
        <taxon>Scophthalmus</taxon>
    </lineage>
</organism>
<protein>
    <submittedName>
        <fullName evidence="1">Uncharacterized protein</fullName>
    </submittedName>
</protein>
<dbReference type="EMBL" id="VEVO01000008">
    <property type="protein sequence ID" value="KAF0038428.1"/>
    <property type="molecule type" value="Genomic_DNA"/>
</dbReference>